<reference evidence="3 4" key="1">
    <citation type="submission" date="2015-06" db="EMBL/GenBank/DDBJ databases">
        <authorList>
            <person name="Zeng Y."/>
            <person name="Huang Y."/>
        </authorList>
    </citation>
    <scope>NUCLEOTIDE SEQUENCE [LARGE SCALE GENOMIC DNA]</scope>
    <source>
        <strain evidence="3 4">PQ-2</strain>
    </source>
</reference>
<dbReference type="EMBL" id="CP011770">
    <property type="protein sequence ID" value="AKM11478.1"/>
    <property type="molecule type" value="Genomic_DNA"/>
</dbReference>
<dbReference type="InterPro" id="IPR027417">
    <property type="entry name" value="P-loop_NTPase"/>
</dbReference>
<evidence type="ECO:0000256" key="2">
    <source>
        <dbReference type="SAM" id="Phobius"/>
    </source>
</evidence>
<gene>
    <name evidence="3" type="ORF">AB433_02415</name>
</gene>
<name>A0A0G3XLZ4_9SPHN</name>
<dbReference type="KEGG" id="cna:AB433_02415"/>
<dbReference type="AlphaFoldDB" id="A0A0G3XLZ4"/>
<feature type="transmembrane region" description="Helical" evidence="2">
    <location>
        <begin position="400"/>
        <end position="419"/>
    </location>
</feature>
<feature type="transmembrane region" description="Helical" evidence="2">
    <location>
        <begin position="440"/>
        <end position="458"/>
    </location>
</feature>
<sequence>MSSLEAFLSGKPAPGDTLTIDLANSLAELESTSSEAQVKNPDSPAGLQARLAQLQRQVIALPPDQLSNLLVSSGIGVTPSNAVLAAEGEMRAAAELAQQAENESERIIATERTKLYAVRAAQARFSGVLSQVEARPEQIQNDALAWRRKVKDIASTARNSTAQADSLYEQLVSYLQDVRGQLRGALSSRNVKRDTSIDPPPLDDALTQGLVAAPELIRLRHELVENAATLADRQATATSREKTALRDAMVLVNASRLELIDHLSSSKRSAVLGFGSEGIAQVSRELAQITLDLRYQASDWRNNLDEALAPFRQPTPSMVFSLFAILLLTIIFRWWRQHGISILLTTETALRRRNAPTLASAFQVTIVNYVRRVGAPLDWMVYILMLRWLLPATIHPAGLSYVWIIVIFSIGAWLIARLANELVRGGRSEDPRANLRLKSLGLVVGVALAVLLALALARESVGEGAIYHWILSFCWLLAIPVTLILSHWWRDRIVALCGVTAGRSALLGWIARDPAGILGLIGRVFAGTVLLINGARLAIARRISDFALVHELFEQRNRMVAAQRVAQDKASGKYRRLPAEKMDVLAPHRAPLQASRVNGPSIPYASEELRGGTIAAIVGERGLGKSAALQALKESHATKTERVFSIRVDARGFEGVLADLSASLTPDTRPQSEDAIVQAICKRDDPRHLFIEIDDVQRLVIPAIGGLRDLDRLVAFARCCGEGCVWVMSIGAPAWNYISRARFDRVLFDQIRHLDRWSSKDLRTLLERRSKQAEIEADFSDLAEMGGYQFDSDLTPEQRKEAAFFDRLNEYANGNPAIALEFWRRSLFIDSAAGKVVVRTFATPDIQALQRLPDAAMFVLRAILQMDHAQQSAIERSTDLPSIIVVDALRGLERIGVIARDGDGYRITMFWWAEAVRVLMRQNLIVRF</sequence>
<accession>A0A0G3XLZ4</accession>
<keyword evidence="2" id="KW-0472">Membrane</keyword>
<dbReference type="STRING" id="1348774.AB433_02415"/>
<evidence type="ECO:0000313" key="3">
    <source>
        <dbReference type="EMBL" id="AKM11478.1"/>
    </source>
</evidence>
<keyword evidence="4" id="KW-1185">Reference proteome</keyword>
<evidence type="ECO:0000256" key="1">
    <source>
        <dbReference type="SAM" id="Coils"/>
    </source>
</evidence>
<keyword evidence="2" id="KW-0812">Transmembrane</keyword>
<feature type="transmembrane region" description="Helical" evidence="2">
    <location>
        <begin position="464"/>
        <end position="486"/>
    </location>
</feature>
<feature type="coiled-coil region" evidence="1">
    <location>
        <begin position="83"/>
        <end position="113"/>
    </location>
</feature>
<dbReference type="SUPFAM" id="SSF52540">
    <property type="entry name" value="P-loop containing nucleoside triphosphate hydrolases"/>
    <property type="match status" value="1"/>
</dbReference>
<proteinExistence type="predicted"/>
<keyword evidence="1" id="KW-0175">Coiled coil</keyword>
<protein>
    <submittedName>
        <fullName evidence="3">Uncharacterized protein</fullName>
    </submittedName>
</protein>
<feature type="transmembrane region" description="Helical" evidence="2">
    <location>
        <begin position="517"/>
        <end position="539"/>
    </location>
</feature>
<dbReference type="Proteomes" id="UP000035287">
    <property type="component" value="Chromosome"/>
</dbReference>
<feature type="transmembrane region" description="Helical" evidence="2">
    <location>
        <begin position="318"/>
        <end position="335"/>
    </location>
</feature>
<keyword evidence="2" id="KW-1133">Transmembrane helix</keyword>
<evidence type="ECO:0000313" key="4">
    <source>
        <dbReference type="Proteomes" id="UP000035287"/>
    </source>
</evidence>
<dbReference type="PATRIC" id="fig|1348774.3.peg.507"/>
<organism evidence="3 4">
    <name type="scientific">Croceicoccus naphthovorans</name>
    <dbReference type="NCBI Taxonomy" id="1348774"/>
    <lineage>
        <taxon>Bacteria</taxon>
        <taxon>Pseudomonadati</taxon>
        <taxon>Pseudomonadota</taxon>
        <taxon>Alphaproteobacteria</taxon>
        <taxon>Sphingomonadales</taxon>
        <taxon>Erythrobacteraceae</taxon>
        <taxon>Croceicoccus</taxon>
    </lineage>
</organism>